<organism evidence="1 2">
    <name type="scientific">Pseudotabrizicola sediminis</name>
    <dbReference type="NCBI Taxonomy" id="2486418"/>
    <lineage>
        <taxon>Bacteria</taxon>
        <taxon>Pseudomonadati</taxon>
        <taxon>Pseudomonadota</taxon>
        <taxon>Alphaproteobacteria</taxon>
        <taxon>Rhodobacterales</taxon>
        <taxon>Paracoccaceae</taxon>
        <taxon>Pseudotabrizicola</taxon>
    </lineage>
</organism>
<dbReference type="EMBL" id="RPEM01000002">
    <property type="protein sequence ID" value="TGD44550.1"/>
    <property type="molecule type" value="Genomic_DNA"/>
</dbReference>
<dbReference type="Proteomes" id="UP000297741">
    <property type="component" value="Unassembled WGS sequence"/>
</dbReference>
<keyword evidence="2" id="KW-1185">Reference proteome</keyword>
<name>A0ABY2KPC4_9RHOB</name>
<dbReference type="InterPro" id="IPR012338">
    <property type="entry name" value="Beta-lactam/transpept-like"/>
</dbReference>
<accession>A0ABY2KPC4</accession>
<dbReference type="RefSeq" id="WP_135428922.1">
    <property type="nucleotide sequence ID" value="NZ_RPEM01000002.1"/>
</dbReference>
<dbReference type="SUPFAM" id="SSF56601">
    <property type="entry name" value="beta-lactamase/transpeptidase-like"/>
    <property type="match status" value="1"/>
</dbReference>
<reference evidence="1 2" key="1">
    <citation type="submission" date="2018-11" db="EMBL/GenBank/DDBJ databases">
        <title>Tabrizicola sp. isolated from sediment of alpine lake.</title>
        <authorList>
            <person name="Liu Z."/>
        </authorList>
    </citation>
    <scope>NUCLEOTIDE SEQUENCE [LARGE SCALE GENOMIC DNA]</scope>
    <source>
        <strain evidence="1 2">DRYC-M-16</strain>
    </source>
</reference>
<gene>
    <name evidence="1" type="ORF">EEB11_02880</name>
</gene>
<comment type="caution">
    <text evidence="1">The sequence shown here is derived from an EMBL/GenBank/DDBJ whole genome shotgun (WGS) entry which is preliminary data.</text>
</comment>
<dbReference type="Gene3D" id="3.40.710.10">
    <property type="entry name" value="DD-peptidase/beta-lactamase superfamily"/>
    <property type="match status" value="1"/>
</dbReference>
<proteinExistence type="predicted"/>
<evidence type="ECO:0000313" key="1">
    <source>
        <dbReference type="EMBL" id="TGD44550.1"/>
    </source>
</evidence>
<sequence length="128" mass="13297">MSDWLAAADERPAIAAEAALTLPDSIRASGPQVPGLGWYVPLTRLCALTDRVADLPLMAVNSSPVSPGPWTVAFKGGSEAGVLNMTVQLRDAAGHRTCVAVNSNSDSAPDTAQATAALRTVIHHLVQQ</sequence>
<protein>
    <recommendedName>
        <fullName evidence="3">Beta-lactamase</fullName>
    </recommendedName>
</protein>
<evidence type="ECO:0008006" key="3">
    <source>
        <dbReference type="Google" id="ProtNLM"/>
    </source>
</evidence>
<evidence type="ECO:0000313" key="2">
    <source>
        <dbReference type="Proteomes" id="UP000297741"/>
    </source>
</evidence>